<evidence type="ECO:0000313" key="1">
    <source>
        <dbReference type="EMBL" id="MRX53172.1"/>
    </source>
</evidence>
<accession>A0A6I2M701</accession>
<dbReference type="AlphaFoldDB" id="A0A6I2M701"/>
<sequence length="135" mass="15895">MEIYKNKSFFGWENDNGIGEKLINQIMKGQKTATCSPKELYTKEELETLLAMKEQFVTVMDKFDKPRCNIYMKEIFETTFGNPDPRLIEGEAISNGYDIDLFKKQHERAWKEEIENGFILNDHTILMVELFELID</sequence>
<protein>
    <recommendedName>
        <fullName evidence="3">ASCH domain-containing protein</fullName>
    </recommendedName>
</protein>
<reference evidence="1 2" key="1">
    <citation type="submission" date="2019-11" db="EMBL/GenBank/DDBJ databases">
        <title>Bacillus idriensis genome.</title>
        <authorList>
            <person name="Konopka E.N."/>
            <person name="Newman J.D."/>
        </authorList>
    </citation>
    <scope>NUCLEOTIDE SEQUENCE [LARGE SCALE GENOMIC DNA]</scope>
    <source>
        <strain evidence="1 2">DSM 19097</strain>
    </source>
</reference>
<dbReference type="Proteomes" id="UP000441585">
    <property type="component" value="Unassembled WGS sequence"/>
</dbReference>
<name>A0A6I2M701_9BACI</name>
<keyword evidence="2" id="KW-1185">Reference proteome</keyword>
<dbReference type="InterPro" id="IPR015947">
    <property type="entry name" value="PUA-like_sf"/>
</dbReference>
<dbReference type="PANTHER" id="PTHR39203:SF1">
    <property type="entry name" value="CYTOPLASMIC PROTEIN"/>
    <property type="match status" value="1"/>
</dbReference>
<comment type="caution">
    <text evidence="1">The sequence shown here is derived from an EMBL/GenBank/DDBJ whole genome shotgun (WGS) entry which is preliminary data.</text>
</comment>
<dbReference type="PANTHER" id="PTHR39203">
    <property type="entry name" value="CYTOPLASMIC PROTEIN-RELATED"/>
    <property type="match status" value="1"/>
</dbReference>
<dbReference type="RefSeq" id="WP_154318073.1">
    <property type="nucleotide sequence ID" value="NZ_CAJGAA010000001.1"/>
</dbReference>
<dbReference type="Gene3D" id="3.10.400.10">
    <property type="entry name" value="Sulfate adenylyltransferase"/>
    <property type="match status" value="1"/>
</dbReference>
<proteinExistence type="predicted"/>
<gene>
    <name evidence="1" type="ORF">GJU41_04250</name>
</gene>
<organism evidence="1 2">
    <name type="scientific">Metabacillus idriensis</name>
    <dbReference type="NCBI Taxonomy" id="324768"/>
    <lineage>
        <taxon>Bacteria</taxon>
        <taxon>Bacillati</taxon>
        <taxon>Bacillota</taxon>
        <taxon>Bacilli</taxon>
        <taxon>Bacillales</taxon>
        <taxon>Bacillaceae</taxon>
        <taxon>Metabacillus</taxon>
    </lineage>
</organism>
<dbReference type="InterPro" id="IPR009326">
    <property type="entry name" value="DUF984"/>
</dbReference>
<evidence type="ECO:0008006" key="3">
    <source>
        <dbReference type="Google" id="ProtNLM"/>
    </source>
</evidence>
<dbReference type="SUPFAM" id="SSF88697">
    <property type="entry name" value="PUA domain-like"/>
    <property type="match status" value="1"/>
</dbReference>
<evidence type="ECO:0000313" key="2">
    <source>
        <dbReference type="Proteomes" id="UP000441585"/>
    </source>
</evidence>
<dbReference type="EMBL" id="WKKF01000001">
    <property type="protein sequence ID" value="MRX53172.1"/>
    <property type="molecule type" value="Genomic_DNA"/>
</dbReference>